<keyword evidence="3" id="KW-0511">Multifunctional enzyme</keyword>
<evidence type="ECO:0000313" key="6">
    <source>
        <dbReference type="EMBL" id="KZX15962.1"/>
    </source>
</evidence>
<dbReference type="Gene3D" id="3.40.50.1950">
    <property type="entry name" value="Flavin prenyltransferase-like"/>
    <property type="match status" value="1"/>
</dbReference>
<keyword evidence="1 3" id="KW-0210">Decarboxylase</keyword>
<comment type="similarity">
    <text evidence="3">In the N-terminal section; belongs to the HFCD (homo-oligomeric flavin containing Cys decarboxylase) superfamily.</text>
</comment>
<organism evidence="6 7">
    <name type="scientific">Methanobrevibacter curvatus</name>
    <dbReference type="NCBI Taxonomy" id="49547"/>
    <lineage>
        <taxon>Archaea</taxon>
        <taxon>Methanobacteriati</taxon>
        <taxon>Methanobacteriota</taxon>
        <taxon>Methanomada group</taxon>
        <taxon>Methanobacteria</taxon>
        <taxon>Methanobacteriales</taxon>
        <taxon>Methanobacteriaceae</taxon>
        <taxon>Methanobrevibacter</taxon>
    </lineage>
</organism>
<gene>
    <name evidence="3 6" type="primary">coaBC</name>
    <name evidence="6" type="ORF">MBCUR_01370</name>
</gene>
<dbReference type="STRING" id="49547.MBCUR_01370"/>
<evidence type="ECO:0000256" key="2">
    <source>
        <dbReference type="ARBA" id="ARBA00023239"/>
    </source>
</evidence>
<dbReference type="GO" id="GO:0004632">
    <property type="term" value="F:phosphopantothenate--cysteine ligase activity"/>
    <property type="evidence" value="ECO:0007669"/>
    <property type="project" value="UniProtKB-UniRule"/>
</dbReference>
<dbReference type="GO" id="GO:0015937">
    <property type="term" value="P:coenzyme A biosynthetic process"/>
    <property type="evidence" value="ECO:0007669"/>
    <property type="project" value="UniProtKB-UniRule"/>
</dbReference>
<dbReference type="UniPathway" id="UPA00241"/>
<dbReference type="InterPro" id="IPR005252">
    <property type="entry name" value="CoaBC"/>
</dbReference>
<dbReference type="EC" id="4.1.1.36" evidence="3"/>
<feature type="binding site" evidence="3">
    <location>
        <position position="312"/>
    </location>
    <ligand>
        <name>CTP</name>
        <dbReference type="ChEBI" id="CHEBI:37563"/>
    </ligand>
</feature>
<dbReference type="AlphaFoldDB" id="A0A166DUE5"/>
<feature type="binding site" evidence="3">
    <location>
        <position position="279"/>
    </location>
    <ligand>
        <name>CTP</name>
        <dbReference type="ChEBI" id="CHEBI:37563"/>
    </ligand>
</feature>
<feature type="domain" description="Flavoprotein" evidence="4">
    <location>
        <begin position="4"/>
        <end position="134"/>
    </location>
</feature>
<comment type="similarity">
    <text evidence="3">In the C-terminal section; belongs to the PPC synthetase family.</text>
</comment>
<dbReference type="GO" id="GO:0004633">
    <property type="term" value="F:phosphopantothenoylcysteine decarboxylase activity"/>
    <property type="evidence" value="ECO:0007669"/>
    <property type="project" value="UniProtKB-UniRule"/>
</dbReference>
<dbReference type="InterPro" id="IPR035929">
    <property type="entry name" value="CoaB-like_sf"/>
</dbReference>
<dbReference type="Gene3D" id="3.40.50.10300">
    <property type="entry name" value="CoaB-like"/>
    <property type="match status" value="1"/>
</dbReference>
<dbReference type="GO" id="GO:0010181">
    <property type="term" value="F:FMN binding"/>
    <property type="evidence" value="ECO:0007669"/>
    <property type="project" value="UniProtKB-UniRule"/>
</dbReference>
<dbReference type="InterPro" id="IPR007085">
    <property type="entry name" value="DNA/pantothenate-metab_flavo_C"/>
</dbReference>
<name>A0A166DUE5_9EURY</name>
<dbReference type="GO" id="GO:0015941">
    <property type="term" value="P:pantothenate catabolic process"/>
    <property type="evidence" value="ECO:0007669"/>
    <property type="project" value="InterPro"/>
</dbReference>
<comment type="catalytic activity">
    <reaction evidence="3">
        <text>(R)-4'-phosphopantothenate + L-cysteine + CTP = N-[(R)-4-phosphopantothenoyl]-L-cysteine + CMP + diphosphate + H(+)</text>
        <dbReference type="Rhea" id="RHEA:19397"/>
        <dbReference type="ChEBI" id="CHEBI:10986"/>
        <dbReference type="ChEBI" id="CHEBI:15378"/>
        <dbReference type="ChEBI" id="CHEBI:33019"/>
        <dbReference type="ChEBI" id="CHEBI:35235"/>
        <dbReference type="ChEBI" id="CHEBI:37563"/>
        <dbReference type="ChEBI" id="CHEBI:59458"/>
        <dbReference type="ChEBI" id="CHEBI:60377"/>
        <dbReference type="EC" id="6.3.2.5"/>
    </reaction>
</comment>
<evidence type="ECO:0000259" key="4">
    <source>
        <dbReference type="Pfam" id="PF02441"/>
    </source>
</evidence>
<protein>
    <recommendedName>
        <fullName evidence="3">Coenzyme A biosynthesis bifunctional protein CoaBC</fullName>
    </recommendedName>
    <alternativeName>
        <fullName evidence="3">DNA/pantothenate metabolism flavoprotein</fullName>
    </alternativeName>
    <alternativeName>
        <fullName evidence="3">Phosphopantothenoylcysteine synthetase/decarboxylase</fullName>
        <shortName evidence="3">PPCS-PPCDC</shortName>
    </alternativeName>
    <domain>
        <recommendedName>
            <fullName evidence="3">Phosphopantothenoylcysteine decarboxylase</fullName>
            <shortName evidence="3">PPC decarboxylase</shortName>
            <shortName evidence="3">PPC-DC</shortName>
            <ecNumber evidence="3">4.1.1.36</ecNumber>
        </recommendedName>
        <alternativeName>
            <fullName evidence="3">CoaC</fullName>
        </alternativeName>
    </domain>
    <domain>
        <recommendedName>
            <fullName evidence="3">Phosphopantothenate--cysteine ligase</fullName>
            <ecNumber evidence="3">6.3.2.5</ecNumber>
        </recommendedName>
        <alternativeName>
            <fullName evidence="3">CoaB</fullName>
        </alternativeName>
        <alternativeName>
            <fullName evidence="3">Phosphopantothenoylcysteine synthetase</fullName>
            <shortName evidence="3">PPC synthetase</shortName>
            <shortName evidence="3">PPC-S</shortName>
        </alternativeName>
    </domain>
</protein>
<dbReference type="PATRIC" id="fig|49547.3.peg.147"/>
<evidence type="ECO:0000256" key="1">
    <source>
        <dbReference type="ARBA" id="ARBA00022793"/>
    </source>
</evidence>
<comment type="pathway">
    <text evidence="3">Cofactor biosynthesis; coenzyme A biosynthesis.</text>
</comment>
<dbReference type="NCBIfam" id="TIGR00521">
    <property type="entry name" value="coaBC_dfp"/>
    <property type="match status" value="1"/>
</dbReference>
<evidence type="ECO:0000256" key="3">
    <source>
        <dbReference type="HAMAP-Rule" id="MF_02225"/>
    </source>
</evidence>
<dbReference type="HAMAP" id="MF_02225">
    <property type="entry name" value="CoaBC"/>
    <property type="match status" value="1"/>
</dbReference>
<keyword evidence="2 3" id="KW-0456">Lyase</keyword>
<dbReference type="Pfam" id="PF02441">
    <property type="entry name" value="Flavoprotein"/>
    <property type="match status" value="1"/>
</dbReference>
<keyword evidence="3" id="KW-0288">FMN</keyword>
<dbReference type="PANTHER" id="PTHR14359:SF6">
    <property type="entry name" value="PHOSPHOPANTOTHENOYLCYSTEINE DECARBOXYLASE"/>
    <property type="match status" value="1"/>
</dbReference>
<dbReference type="Pfam" id="PF04127">
    <property type="entry name" value="DFP"/>
    <property type="match status" value="1"/>
</dbReference>
<comment type="catalytic activity">
    <reaction evidence="3">
        <text>N-[(R)-4-phosphopantothenoyl]-L-cysteine + H(+) = (R)-4'-phosphopantetheine + CO2</text>
        <dbReference type="Rhea" id="RHEA:16793"/>
        <dbReference type="ChEBI" id="CHEBI:15378"/>
        <dbReference type="ChEBI" id="CHEBI:16526"/>
        <dbReference type="ChEBI" id="CHEBI:59458"/>
        <dbReference type="ChEBI" id="CHEBI:61723"/>
        <dbReference type="EC" id="4.1.1.36"/>
    </reaction>
</comment>
<comment type="function">
    <text evidence="3">Catalyzes two sequential steps in the biosynthesis of coenzyme A. In the first step cysteine is conjugated to 4'-phosphopantothenate to form 4-phosphopantothenoylcysteine. In the second step the latter compound is decarboxylated to form 4'-phosphopantotheine.</text>
</comment>
<dbReference type="PANTHER" id="PTHR14359">
    <property type="entry name" value="HOMO-OLIGOMERIC FLAVIN CONTAINING CYS DECARBOXYLASE FAMILY"/>
    <property type="match status" value="1"/>
</dbReference>
<comment type="cofactor">
    <cofactor evidence="3">
        <name>Mg(2+)</name>
        <dbReference type="ChEBI" id="CHEBI:18420"/>
    </cofactor>
</comment>
<keyword evidence="3" id="KW-0436">Ligase</keyword>
<dbReference type="GO" id="GO:0071513">
    <property type="term" value="C:phosphopantothenoylcysteine decarboxylase complex"/>
    <property type="evidence" value="ECO:0007669"/>
    <property type="project" value="TreeGrafter"/>
</dbReference>
<feature type="region of interest" description="Phosphopantothenate--cysteine ligase" evidence="3">
    <location>
        <begin position="181"/>
        <end position="390"/>
    </location>
</feature>
<accession>A0A166DUE5</accession>
<evidence type="ECO:0000259" key="5">
    <source>
        <dbReference type="Pfam" id="PF04127"/>
    </source>
</evidence>
<comment type="cofactor">
    <cofactor evidence="3">
        <name>FMN</name>
        <dbReference type="ChEBI" id="CHEBI:58210"/>
    </cofactor>
    <text evidence="3">Binds 1 FMN per subunit.</text>
</comment>
<keyword evidence="3" id="KW-0479">Metal-binding</keyword>
<feature type="region of interest" description="Phosphopantothenoylcysteine decarboxylase" evidence="3">
    <location>
        <begin position="1"/>
        <end position="180"/>
    </location>
</feature>
<proteinExistence type="inferred from homology"/>
<dbReference type="GO" id="GO:0046872">
    <property type="term" value="F:metal ion binding"/>
    <property type="evidence" value="ECO:0007669"/>
    <property type="project" value="UniProtKB-KW"/>
</dbReference>
<comment type="caution">
    <text evidence="3">Lacks conserved residue(s) required for the propagation of feature annotation.</text>
</comment>
<feature type="domain" description="DNA/pantothenate metabolism flavoprotein C-terminal" evidence="5">
    <location>
        <begin position="176"/>
        <end position="386"/>
    </location>
</feature>
<keyword evidence="7" id="KW-1185">Reference proteome</keyword>
<dbReference type="Proteomes" id="UP000077245">
    <property type="component" value="Unassembled WGS sequence"/>
</dbReference>
<dbReference type="EMBL" id="LWMV01000021">
    <property type="protein sequence ID" value="KZX15962.1"/>
    <property type="molecule type" value="Genomic_DNA"/>
</dbReference>
<reference evidence="6 7" key="1">
    <citation type="submission" date="2016-04" db="EMBL/GenBank/DDBJ databases">
        <title>Genome sequence of Methanobrevibacter curvatus DSM 11111.</title>
        <authorList>
            <person name="Poehlein A."/>
            <person name="Seedorf H."/>
            <person name="Daniel R."/>
        </authorList>
    </citation>
    <scope>NUCLEOTIDE SEQUENCE [LARGE SCALE GENOMIC DNA]</scope>
    <source>
        <strain evidence="6 7">DSM 11111</strain>
    </source>
</reference>
<keyword evidence="3" id="KW-0285">Flavoprotein</keyword>
<keyword evidence="3" id="KW-0460">Magnesium</keyword>
<dbReference type="EC" id="6.3.2.5" evidence="3"/>
<sequence>MVNMKVILCVTGSIAAVETIKLTRQFKRLGIEIKAFLSDEGAEIIHPNALEFATGEEVVRKLTGKIEHVKYAQADLILVAPATANVISKFSNKIADNPITTLLITGFGHNTPILFVPSMHDSMYKAIGENIEKLKKEGVYFLNPKNEEGKAKFPDKEEVILESLRIANLSNGNADLKDKNILISLGGTYEAIDPIRGIINKSSGKMGLEVAKEAYIRGGNVTLLAGNVSVDILNIFNTVYIQSSFEMDNETLKLVKDMDIFISAAAISDFSPIKKEEFKISSSIDLSLEFKTTEKIIRKIKKIAPNVFLVGFKAEYNISEENIVSISKKQLINAGADLIVANDLNIEGSGFGSDKNEVIFVNEDVEKISLRSKAEISKLLFDRIVDINYL</sequence>
<dbReference type="InterPro" id="IPR003382">
    <property type="entry name" value="Flavoprotein"/>
</dbReference>
<dbReference type="SUPFAM" id="SSF52507">
    <property type="entry name" value="Homo-oligomeric flavin-containing Cys decarboxylases, HFCD"/>
    <property type="match status" value="1"/>
</dbReference>
<feature type="binding site" evidence="3">
    <location>
        <position position="269"/>
    </location>
    <ligand>
        <name>CTP</name>
        <dbReference type="ChEBI" id="CHEBI:37563"/>
    </ligand>
</feature>
<comment type="caution">
    <text evidence="6">The sequence shown here is derived from an EMBL/GenBank/DDBJ whole genome shotgun (WGS) entry which is preliminary data.</text>
</comment>
<dbReference type="InterPro" id="IPR036551">
    <property type="entry name" value="Flavin_trans-like"/>
</dbReference>
<evidence type="ECO:0000313" key="7">
    <source>
        <dbReference type="Proteomes" id="UP000077245"/>
    </source>
</evidence>
<dbReference type="SUPFAM" id="SSF102645">
    <property type="entry name" value="CoaB-like"/>
    <property type="match status" value="1"/>
</dbReference>